<dbReference type="SUPFAM" id="SSF48264">
    <property type="entry name" value="Cytochrome P450"/>
    <property type="match status" value="1"/>
</dbReference>
<comment type="pathway">
    <text evidence="2">Secondary metabolite biosynthesis.</text>
</comment>
<dbReference type="PROSITE" id="PS00086">
    <property type="entry name" value="CYTOCHROME_P450"/>
    <property type="match status" value="1"/>
</dbReference>
<dbReference type="InterPro" id="IPR001128">
    <property type="entry name" value="Cyt_P450"/>
</dbReference>
<evidence type="ECO:0000256" key="2">
    <source>
        <dbReference type="ARBA" id="ARBA00005179"/>
    </source>
</evidence>
<dbReference type="GO" id="GO:0016705">
    <property type="term" value="F:oxidoreductase activity, acting on paired donors, with incorporation or reduction of molecular oxygen"/>
    <property type="evidence" value="ECO:0007669"/>
    <property type="project" value="InterPro"/>
</dbReference>
<comment type="cofactor">
    <cofactor evidence="1 9">
        <name>heme</name>
        <dbReference type="ChEBI" id="CHEBI:30413"/>
    </cofactor>
</comment>
<dbReference type="InterPro" id="IPR050364">
    <property type="entry name" value="Cytochrome_P450_fung"/>
</dbReference>
<gene>
    <name evidence="12" type="ORF">P691DRAFT_775782</name>
</gene>
<comment type="caution">
    <text evidence="12">The sequence shown here is derived from an EMBL/GenBank/DDBJ whole genome shotgun (WGS) entry which is preliminary data.</text>
</comment>
<name>A0A9P6C439_9AGAR</name>
<keyword evidence="11" id="KW-1133">Transmembrane helix</keyword>
<organism evidence="12 13">
    <name type="scientific">Macrolepiota fuliginosa MF-IS2</name>
    <dbReference type="NCBI Taxonomy" id="1400762"/>
    <lineage>
        <taxon>Eukaryota</taxon>
        <taxon>Fungi</taxon>
        <taxon>Dikarya</taxon>
        <taxon>Basidiomycota</taxon>
        <taxon>Agaricomycotina</taxon>
        <taxon>Agaricomycetes</taxon>
        <taxon>Agaricomycetidae</taxon>
        <taxon>Agaricales</taxon>
        <taxon>Agaricineae</taxon>
        <taxon>Agaricaceae</taxon>
        <taxon>Macrolepiota</taxon>
    </lineage>
</organism>
<keyword evidence="8 10" id="KW-0503">Monooxygenase</keyword>
<keyword evidence="13" id="KW-1185">Reference proteome</keyword>
<keyword evidence="4 9" id="KW-0349">Heme</keyword>
<dbReference type="PANTHER" id="PTHR46300:SF7">
    <property type="entry name" value="P450, PUTATIVE (EUROFUNG)-RELATED"/>
    <property type="match status" value="1"/>
</dbReference>
<dbReference type="GO" id="GO:0004497">
    <property type="term" value="F:monooxygenase activity"/>
    <property type="evidence" value="ECO:0007669"/>
    <property type="project" value="UniProtKB-KW"/>
</dbReference>
<dbReference type="PRINTS" id="PR00463">
    <property type="entry name" value="EP450I"/>
</dbReference>
<dbReference type="CDD" id="cd11065">
    <property type="entry name" value="CYP64-like"/>
    <property type="match status" value="1"/>
</dbReference>
<dbReference type="Gene3D" id="1.10.630.10">
    <property type="entry name" value="Cytochrome P450"/>
    <property type="match status" value="1"/>
</dbReference>
<protein>
    <submittedName>
        <fullName evidence="12">Cytochrome P450</fullName>
    </submittedName>
</protein>
<evidence type="ECO:0000256" key="5">
    <source>
        <dbReference type="ARBA" id="ARBA00022723"/>
    </source>
</evidence>
<dbReference type="InterPro" id="IPR017972">
    <property type="entry name" value="Cyt_P450_CS"/>
</dbReference>
<evidence type="ECO:0000256" key="1">
    <source>
        <dbReference type="ARBA" id="ARBA00001971"/>
    </source>
</evidence>
<dbReference type="EMBL" id="MU151181">
    <property type="protein sequence ID" value="KAF9447893.1"/>
    <property type="molecule type" value="Genomic_DNA"/>
</dbReference>
<keyword evidence="11" id="KW-0812">Transmembrane</keyword>
<sequence>MRQFTDTITAFDIFVLLLGGLYCYYLVHHTKKNRFRLPPGPRRYPIIGSLLSIPIVHQHKAFARLSREYSSDILYFDAAGTPIVVLNSQESTSELLERRSANYSDRPYRTMVTELIGGQQFLSLKRYGPQWKQERKLLVRHLVSQQNTEWNRRWLLQFSQRLILDIVATPNQFLDHLESGIGESLIKFIYGIKLRRPDPLVKVAHETMRIIMVATIPGWFLVDLLPWLKYIPGWVPGATFQTFARVGKDTLQRHFEKPFEIAISAIAGGTCRPSFISTYLGTKGHGERAYSEQEFVTIRNTAGMIFAGAADTTNALISNIILAMLVYPDAQQKVHREIDRFIEGGSIPVWGERSRAPYFYAVLKEVLRQARSIHPTFYVTYDTSEARWQPIVPTGIPHMATKPDVYKGYYIPTGTVVFGNAWPILNDEAIFPEPQKFKPERFLENGKIRKDVLDPEIVGSFGFGRRKCPGSAHALSTSWFATFLLLATFEITKAKDENGNEVGPEVKYDPLATICHPEPFNCTFKLRSRRALDLIEDELYSMSK</sequence>
<accession>A0A9P6C439</accession>
<feature type="binding site" description="axial binding residue" evidence="9">
    <location>
        <position position="468"/>
    </location>
    <ligand>
        <name>heme</name>
        <dbReference type="ChEBI" id="CHEBI:30413"/>
    </ligand>
    <ligandPart>
        <name>Fe</name>
        <dbReference type="ChEBI" id="CHEBI:18248"/>
    </ligandPart>
</feature>
<dbReference type="InterPro" id="IPR002401">
    <property type="entry name" value="Cyt_P450_E_grp-I"/>
</dbReference>
<evidence type="ECO:0000256" key="10">
    <source>
        <dbReference type="RuleBase" id="RU000461"/>
    </source>
</evidence>
<comment type="similarity">
    <text evidence="3 10">Belongs to the cytochrome P450 family.</text>
</comment>
<dbReference type="Proteomes" id="UP000807342">
    <property type="component" value="Unassembled WGS sequence"/>
</dbReference>
<keyword evidence="6 10" id="KW-0560">Oxidoreductase</keyword>
<evidence type="ECO:0000256" key="8">
    <source>
        <dbReference type="ARBA" id="ARBA00023033"/>
    </source>
</evidence>
<evidence type="ECO:0000256" key="7">
    <source>
        <dbReference type="ARBA" id="ARBA00023004"/>
    </source>
</evidence>
<evidence type="ECO:0000313" key="13">
    <source>
        <dbReference type="Proteomes" id="UP000807342"/>
    </source>
</evidence>
<keyword evidence="5 9" id="KW-0479">Metal-binding</keyword>
<evidence type="ECO:0000313" key="12">
    <source>
        <dbReference type="EMBL" id="KAF9447893.1"/>
    </source>
</evidence>
<evidence type="ECO:0000256" key="9">
    <source>
        <dbReference type="PIRSR" id="PIRSR602401-1"/>
    </source>
</evidence>
<dbReference type="Pfam" id="PF00067">
    <property type="entry name" value="p450"/>
    <property type="match status" value="2"/>
</dbReference>
<dbReference type="OrthoDB" id="1055148at2759"/>
<feature type="transmembrane region" description="Helical" evidence="11">
    <location>
        <begin position="7"/>
        <end position="27"/>
    </location>
</feature>
<dbReference type="InterPro" id="IPR036396">
    <property type="entry name" value="Cyt_P450_sf"/>
</dbReference>
<reference evidence="12" key="1">
    <citation type="submission" date="2020-11" db="EMBL/GenBank/DDBJ databases">
        <authorList>
            <consortium name="DOE Joint Genome Institute"/>
            <person name="Ahrendt S."/>
            <person name="Riley R."/>
            <person name="Andreopoulos W."/>
            <person name="Labutti K."/>
            <person name="Pangilinan J."/>
            <person name="Ruiz-Duenas F.J."/>
            <person name="Barrasa J.M."/>
            <person name="Sanchez-Garcia M."/>
            <person name="Camarero S."/>
            <person name="Miyauchi S."/>
            <person name="Serrano A."/>
            <person name="Linde D."/>
            <person name="Babiker R."/>
            <person name="Drula E."/>
            <person name="Ayuso-Fernandez I."/>
            <person name="Pacheco R."/>
            <person name="Padilla G."/>
            <person name="Ferreira P."/>
            <person name="Barriuso J."/>
            <person name="Kellner H."/>
            <person name="Castanera R."/>
            <person name="Alfaro M."/>
            <person name="Ramirez L."/>
            <person name="Pisabarro A.G."/>
            <person name="Kuo A."/>
            <person name="Tritt A."/>
            <person name="Lipzen A."/>
            <person name="He G."/>
            <person name="Yan M."/>
            <person name="Ng V."/>
            <person name="Cullen D."/>
            <person name="Martin F."/>
            <person name="Rosso M.-N."/>
            <person name="Henrissat B."/>
            <person name="Hibbett D."/>
            <person name="Martinez A.T."/>
            <person name="Grigoriev I.V."/>
        </authorList>
    </citation>
    <scope>NUCLEOTIDE SEQUENCE</scope>
    <source>
        <strain evidence="12">MF-IS2</strain>
    </source>
</reference>
<dbReference type="GO" id="GO:0020037">
    <property type="term" value="F:heme binding"/>
    <property type="evidence" value="ECO:0007669"/>
    <property type="project" value="InterPro"/>
</dbReference>
<evidence type="ECO:0000256" key="11">
    <source>
        <dbReference type="SAM" id="Phobius"/>
    </source>
</evidence>
<proteinExistence type="inferred from homology"/>
<dbReference type="PANTHER" id="PTHR46300">
    <property type="entry name" value="P450, PUTATIVE (EUROFUNG)-RELATED-RELATED"/>
    <property type="match status" value="1"/>
</dbReference>
<evidence type="ECO:0000256" key="3">
    <source>
        <dbReference type="ARBA" id="ARBA00010617"/>
    </source>
</evidence>
<evidence type="ECO:0000256" key="4">
    <source>
        <dbReference type="ARBA" id="ARBA00022617"/>
    </source>
</evidence>
<dbReference type="GO" id="GO:0005506">
    <property type="term" value="F:iron ion binding"/>
    <property type="evidence" value="ECO:0007669"/>
    <property type="project" value="InterPro"/>
</dbReference>
<keyword evidence="7 9" id="KW-0408">Iron</keyword>
<evidence type="ECO:0000256" key="6">
    <source>
        <dbReference type="ARBA" id="ARBA00023002"/>
    </source>
</evidence>
<keyword evidence="11" id="KW-0472">Membrane</keyword>
<dbReference type="AlphaFoldDB" id="A0A9P6C439"/>